<protein>
    <submittedName>
        <fullName evidence="3">Uncharacterized protein</fullName>
    </submittedName>
</protein>
<evidence type="ECO:0000313" key="3">
    <source>
        <dbReference type="EMBL" id="CAJ1915841.1"/>
    </source>
</evidence>
<keyword evidence="4" id="KW-1185">Reference proteome</keyword>
<feature type="region of interest" description="Disordered" evidence="1">
    <location>
        <begin position="31"/>
        <end position="65"/>
    </location>
</feature>
<dbReference type="EMBL" id="CAKOGP040000001">
    <property type="protein sequence ID" value="CAJ1915841.1"/>
    <property type="molecule type" value="Genomic_DNA"/>
</dbReference>
<proteinExistence type="predicted"/>
<dbReference type="Proteomes" id="UP001295423">
    <property type="component" value="Unassembled WGS sequence"/>
</dbReference>
<name>A0AAD2CGZ6_9STRA</name>
<reference evidence="3" key="1">
    <citation type="submission" date="2023-08" db="EMBL/GenBank/DDBJ databases">
        <authorList>
            <person name="Audoor S."/>
            <person name="Bilcke G."/>
        </authorList>
    </citation>
    <scope>NUCLEOTIDE SEQUENCE</scope>
</reference>
<evidence type="ECO:0000256" key="1">
    <source>
        <dbReference type="SAM" id="MobiDB-lite"/>
    </source>
</evidence>
<feature type="signal peptide" evidence="2">
    <location>
        <begin position="1"/>
        <end position="17"/>
    </location>
</feature>
<dbReference type="AlphaFoldDB" id="A0AAD2CGZ6"/>
<accession>A0AAD2CGZ6</accession>
<gene>
    <name evidence="3" type="ORF">CYCCA115_LOCUS732</name>
</gene>
<comment type="caution">
    <text evidence="3">The sequence shown here is derived from an EMBL/GenBank/DDBJ whole genome shotgun (WGS) entry which is preliminary data.</text>
</comment>
<feature type="chain" id="PRO_5042201797" evidence="2">
    <location>
        <begin position="18"/>
        <end position="289"/>
    </location>
</feature>
<keyword evidence="2" id="KW-0732">Signal</keyword>
<evidence type="ECO:0000256" key="2">
    <source>
        <dbReference type="SAM" id="SignalP"/>
    </source>
</evidence>
<feature type="compositionally biased region" description="Basic and acidic residues" evidence="1">
    <location>
        <begin position="45"/>
        <end position="58"/>
    </location>
</feature>
<sequence>MMELLLLLSCCILQSKAFVHLDLLTKQPISQASPTSSISAGKGFGKSDDERNDKEPLKKSYGKSALSPNKNVIDEEGAMEFFFESNEEWKPLFSTIMADTPDVAASDYVKKSEASDAFEFNENTSPWKRLEGIPTDESDREVLAGFLDSMQQSLIEIPVDERTKDDENDLHFLEEGRRMLVCSRFHVVTGVGKGAIEKHDSLFSTCWNEITQLVQEDESDTGSLIVVPECEMNDLSLFADMNVQRPLQWLGIDHKFEVVSVHHGRPAIRLIHKLSDMAVDNPNNKAETM</sequence>
<evidence type="ECO:0000313" key="4">
    <source>
        <dbReference type="Proteomes" id="UP001295423"/>
    </source>
</evidence>
<organism evidence="3 4">
    <name type="scientific">Cylindrotheca closterium</name>
    <dbReference type="NCBI Taxonomy" id="2856"/>
    <lineage>
        <taxon>Eukaryota</taxon>
        <taxon>Sar</taxon>
        <taxon>Stramenopiles</taxon>
        <taxon>Ochrophyta</taxon>
        <taxon>Bacillariophyta</taxon>
        <taxon>Bacillariophyceae</taxon>
        <taxon>Bacillariophycidae</taxon>
        <taxon>Bacillariales</taxon>
        <taxon>Bacillariaceae</taxon>
        <taxon>Cylindrotheca</taxon>
    </lineage>
</organism>